<dbReference type="SMART" id="SM00054">
    <property type="entry name" value="EFh"/>
    <property type="match status" value="3"/>
</dbReference>
<gene>
    <name evidence="3" type="ORF">C5F44_13330</name>
</gene>
<dbReference type="Proteomes" id="UP000241362">
    <property type="component" value="Unassembled WGS sequence"/>
</dbReference>
<dbReference type="PANTHER" id="PTHR10827:SF102">
    <property type="entry name" value="EF-HAND DOMAIN-CONTAINING PROTEIN"/>
    <property type="match status" value="1"/>
</dbReference>
<dbReference type="PROSITE" id="PS50222">
    <property type="entry name" value="EF_HAND_2"/>
    <property type="match status" value="2"/>
</dbReference>
<feature type="domain" description="EF-hand" evidence="2">
    <location>
        <begin position="116"/>
        <end position="151"/>
    </location>
</feature>
<dbReference type="InterPro" id="IPR002048">
    <property type="entry name" value="EF_hand_dom"/>
</dbReference>
<feature type="compositionally biased region" description="Basic residues" evidence="1">
    <location>
        <begin position="215"/>
        <end position="226"/>
    </location>
</feature>
<reference evidence="3 4" key="1">
    <citation type="submission" date="2018-03" db="EMBL/GenBank/DDBJ databases">
        <title>Rhodobacter blasticus.</title>
        <authorList>
            <person name="Meyer T.E."/>
            <person name="Miller S."/>
            <person name="Lodha T."/>
            <person name="Gandham S."/>
            <person name="Chintalapati S."/>
            <person name="Chintalapati V.R."/>
        </authorList>
    </citation>
    <scope>NUCLEOTIDE SEQUENCE [LARGE SCALE GENOMIC DNA]</scope>
    <source>
        <strain evidence="3 4">DSM 2131</strain>
    </source>
</reference>
<dbReference type="PANTHER" id="PTHR10827">
    <property type="entry name" value="RETICULOCALBIN"/>
    <property type="match status" value="1"/>
</dbReference>
<protein>
    <recommendedName>
        <fullName evidence="2">EF-hand domain-containing protein</fullName>
    </recommendedName>
</protein>
<proteinExistence type="predicted"/>
<accession>A0A2T4J6K6</accession>
<evidence type="ECO:0000259" key="2">
    <source>
        <dbReference type="PROSITE" id="PS50222"/>
    </source>
</evidence>
<comment type="caution">
    <text evidence="3">The sequence shown here is derived from an EMBL/GenBank/DDBJ whole genome shotgun (WGS) entry which is preliminary data.</text>
</comment>
<feature type="domain" description="EF-hand" evidence="2">
    <location>
        <begin position="185"/>
        <end position="213"/>
    </location>
</feature>
<evidence type="ECO:0000313" key="4">
    <source>
        <dbReference type="Proteomes" id="UP000241362"/>
    </source>
</evidence>
<dbReference type="Gene3D" id="1.10.238.10">
    <property type="entry name" value="EF-hand"/>
    <property type="match status" value="2"/>
</dbReference>
<organism evidence="3 4">
    <name type="scientific">Fuscovulum blasticum DSM 2131</name>
    <dbReference type="NCBI Taxonomy" id="1188250"/>
    <lineage>
        <taxon>Bacteria</taxon>
        <taxon>Pseudomonadati</taxon>
        <taxon>Pseudomonadota</taxon>
        <taxon>Alphaproteobacteria</taxon>
        <taxon>Rhodobacterales</taxon>
        <taxon>Paracoccaceae</taxon>
        <taxon>Pseudogemmobacter</taxon>
    </lineage>
</organism>
<name>A0A2T4J6K6_FUSBL</name>
<dbReference type="InterPro" id="IPR018247">
    <property type="entry name" value="EF_Hand_1_Ca_BS"/>
</dbReference>
<evidence type="ECO:0000256" key="1">
    <source>
        <dbReference type="SAM" id="MobiDB-lite"/>
    </source>
</evidence>
<dbReference type="SUPFAM" id="SSF47473">
    <property type="entry name" value="EF-hand"/>
    <property type="match status" value="1"/>
</dbReference>
<dbReference type="EMBL" id="PZKE01000013">
    <property type="protein sequence ID" value="PTE13531.1"/>
    <property type="molecule type" value="Genomic_DNA"/>
</dbReference>
<dbReference type="GO" id="GO:0005509">
    <property type="term" value="F:calcium ion binding"/>
    <property type="evidence" value="ECO:0007669"/>
    <property type="project" value="InterPro"/>
</dbReference>
<dbReference type="InterPro" id="IPR011992">
    <property type="entry name" value="EF-hand-dom_pair"/>
</dbReference>
<sequence length="238" mass="26082">MQNRYGANARTGRVVTLWRHDAGFCDGIRFGKRLLVMKGRSRLLCLPMKRRMTTMITRTLTLALATTALLAMTAAAQETPAPDAKPAAAPDAKAPVMFENFDAMDTDKDGKVTQAEIDAWRAARFAEADADKDGFLSKEELVAMRLKEIEARMMKGAERMVGKLDADKDGKLSPAELPASRMDGRVFDLADADNDGSVTKEELADAMKWLDDKKGHKGKKGGKGHGGHGEDVWGWGWN</sequence>
<dbReference type="Pfam" id="PF13202">
    <property type="entry name" value="EF-hand_5"/>
    <property type="match status" value="4"/>
</dbReference>
<dbReference type="PROSITE" id="PS00018">
    <property type="entry name" value="EF_HAND_1"/>
    <property type="match status" value="2"/>
</dbReference>
<keyword evidence="4" id="KW-1185">Reference proteome</keyword>
<dbReference type="AlphaFoldDB" id="A0A2T4J6K6"/>
<feature type="region of interest" description="Disordered" evidence="1">
    <location>
        <begin position="215"/>
        <end position="238"/>
    </location>
</feature>
<evidence type="ECO:0000313" key="3">
    <source>
        <dbReference type="EMBL" id="PTE13531.1"/>
    </source>
</evidence>